<reference evidence="1" key="1">
    <citation type="submission" date="2017-02" db="UniProtKB">
        <authorList>
            <consortium name="WormBaseParasite"/>
        </authorList>
    </citation>
    <scope>IDENTIFICATION</scope>
</reference>
<accession>A0A0N4WFK8</accession>
<organism evidence="1">
    <name type="scientific">Haemonchus placei</name>
    <name type="common">Barber's pole worm</name>
    <dbReference type="NCBI Taxonomy" id="6290"/>
    <lineage>
        <taxon>Eukaryota</taxon>
        <taxon>Metazoa</taxon>
        <taxon>Ecdysozoa</taxon>
        <taxon>Nematoda</taxon>
        <taxon>Chromadorea</taxon>
        <taxon>Rhabditida</taxon>
        <taxon>Rhabditina</taxon>
        <taxon>Rhabditomorpha</taxon>
        <taxon>Strongyloidea</taxon>
        <taxon>Trichostrongylidae</taxon>
        <taxon>Haemonchus</taxon>
    </lineage>
</organism>
<dbReference type="AlphaFoldDB" id="A0A0N4WFK8"/>
<name>A0A0N4WFK8_HAEPC</name>
<protein>
    <submittedName>
        <fullName evidence="1">KTSC domain-containing protein</fullName>
    </submittedName>
</protein>
<sequence>MTTYGEKTVIKDWSSETAKRYRVIVHYEPIGIPLHTLRESKSYYLIPRNYSNYHDSLFIPRSVKLTYP</sequence>
<proteinExistence type="predicted"/>
<dbReference type="WBParaSite" id="HPLM_0000951101-mRNA-1">
    <property type="protein sequence ID" value="HPLM_0000951101-mRNA-1"/>
    <property type="gene ID" value="HPLM_0000951101"/>
</dbReference>
<evidence type="ECO:0000313" key="1">
    <source>
        <dbReference type="WBParaSite" id="HPLM_0000951101-mRNA-1"/>
    </source>
</evidence>